<evidence type="ECO:0000259" key="4">
    <source>
        <dbReference type="Pfam" id="PF25225"/>
    </source>
</evidence>
<dbReference type="EMBL" id="CP133548">
    <property type="protein sequence ID" value="WMS88729.1"/>
    <property type="molecule type" value="Genomic_DNA"/>
</dbReference>
<feature type="domain" description="DUF7840" evidence="3">
    <location>
        <begin position="390"/>
        <end position="608"/>
    </location>
</feature>
<name>A0AA51RWD9_9GAMM</name>
<organism evidence="5 6">
    <name type="scientific">Pleionea litopenaei</name>
    <dbReference type="NCBI Taxonomy" id="3070815"/>
    <lineage>
        <taxon>Bacteria</taxon>
        <taxon>Pseudomonadati</taxon>
        <taxon>Pseudomonadota</taxon>
        <taxon>Gammaproteobacteria</taxon>
        <taxon>Oceanospirillales</taxon>
        <taxon>Pleioneaceae</taxon>
        <taxon>Pleionea</taxon>
    </lineage>
</organism>
<gene>
    <name evidence="5" type="ORF">Q9312_07380</name>
</gene>
<protein>
    <submittedName>
        <fullName evidence="5">DUF4105 domain-containing protein</fullName>
    </submittedName>
</protein>
<dbReference type="InterPro" id="IPR025178">
    <property type="entry name" value="Lnb_N"/>
</dbReference>
<feature type="domain" description="Lnb N-terminal periplasmic" evidence="2">
    <location>
        <begin position="117"/>
        <end position="283"/>
    </location>
</feature>
<dbReference type="RefSeq" id="WP_309203949.1">
    <property type="nucleotide sequence ID" value="NZ_CP133548.1"/>
</dbReference>
<feature type="chain" id="PRO_5041464718" evidence="1">
    <location>
        <begin position="19"/>
        <end position="609"/>
    </location>
</feature>
<evidence type="ECO:0000313" key="6">
    <source>
        <dbReference type="Proteomes" id="UP001239782"/>
    </source>
</evidence>
<dbReference type="KEGG" id="plei:Q9312_07380"/>
<dbReference type="Pfam" id="PF25225">
    <property type="entry name" value="DUF7843"/>
    <property type="match status" value="1"/>
</dbReference>
<evidence type="ECO:0000259" key="3">
    <source>
        <dbReference type="Pfam" id="PF25222"/>
    </source>
</evidence>
<dbReference type="Proteomes" id="UP001239782">
    <property type="component" value="Chromosome"/>
</dbReference>
<dbReference type="Pfam" id="PF25222">
    <property type="entry name" value="DUF7840"/>
    <property type="match status" value="1"/>
</dbReference>
<feature type="domain" description="DUF7843" evidence="4">
    <location>
        <begin position="33"/>
        <end position="99"/>
    </location>
</feature>
<dbReference type="InterPro" id="IPR057165">
    <property type="entry name" value="DUF7843"/>
</dbReference>
<accession>A0AA51RWD9</accession>
<keyword evidence="1" id="KW-0732">Signal</keyword>
<reference evidence="5 6" key="1">
    <citation type="submission" date="2023-08" db="EMBL/GenBank/DDBJ databases">
        <title>Pleionea litopenaei sp. nov., isolated from stomach of juvenile Litopenaeus vannamei.</title>
        <authorList>
            <person name="Rho A.M."/>
            <person name="Hwang C.Y."/>
        </authorList>
    </citation>
    <scope>NUCLEOTIDE SEQUENCE [LARGE SCALE GENOMIC DNA]</scope>
    <source>
        <strain evidence="5 6">HL-JVS1</strain>
    </source>
</reference>
<dbReference type="Pfam" id="PF13387">
    <property type="entry name" value="Lnb_N"/>
    <property type="match status" value="1"/>
</dbReference>
<dbReference type="AlphaFoldDB" id="A0AA51RWD9"/>
<evidence type="ECO:0000313" key="5">
    <source>
        <dbReference type="EMBL" id="WMS88729.1"/>
    </source>
</evidence>
<evidence type="ECO:0000259" key="2">
    <source>
        <dbReference type="Pfam" id="PF13387"/>
    </source>
</evidence>
<evidence type="ECO:0000256" key="1">
    <source>
        <dbReference type="SAM" id="SignalP"/>
    </source>
</evidence>
<dbReference type="InterPro" id="IPR057162">
    <property type="entry name" value="DUF7840"/>
</dbReference>
<proteinExistence type="predicted"/>
<sequence length="609" mass="69464">MKRTLLACIFTVSSFCLANTSPSTEQPTKPLSTLAKEAQWLRLLHIIDFDGSSEVDDAKFFLSDERTAVSELNAAVREFRQNPTLRCRFPARYEWLASQLNWSSNEISAEQCPKLFEWMQQLNPQNVSLIFPASYMNSPSSMFGHLFLRLDTSNSHNDLLAYSVNYGADVESDDSSITYMVKGLSGGYPGTYTIVPYYEKVKEYNDIEHRDIWEYPLHLNVTQVRRLMLHLWELKDVKIDYYFIDENCAYRILALLAVIFPELDLLSEFQGRAVPIDVLKSTLRNQLVSKAKYRASLSTELLNQYESLSSIEQQWVMQIIEDQGQLNSAAFQALTDVEKANVYDTLNLWLRYELSDAGESVDRAELGFALLRARSKINTPLPTQELSKPEAPENGHDAYRLGTWVQYKNNDSALLLSGRVAYHDLLDNSAGYLAGAQIEFLNLSLSVNDTSKIENLTLLSLKSLSPHNDLMRPLSWSFQVGGKRMHRSSDESDFMQYLDGKVGSTFGSNQSMYYMLYGVKLTQTNHDSDQPSTLAAINLGWRSESQYGQWLIDYEYGRDVDASNLELSSIALSFNANLSKNSAFRVDISRQSFNDFYFNDVKLGYLYYL</sequence>
<keyword evidence="6" id="KW-1185">Reference proteome</keyword>
<feature type="signal peptide" evidence="1">
    <location>
        <begin position="1"/>
        <end position="18"/>
    </location>
</feature>